<evidence type="ECO:0000256" key="1">
    <source>
        <dbReference type="SAM" id="SignalP"/>
    </source>
</evidence>
<proteinExistence type="predicted"/>
<feature type="chain" id="PRO_5036941145" description="FG-GAP repeat protein" evidence="1">
    <location>
        <begin position="28"/>
        <end position="453"/>
    </location>
</feature>
<evidence type="ECO:0000313" key="3">
    <source>
        <dbReference type="Proteomes" id="UP001060919"/>
    </source>
</evidence>
<sequence length="453" mass="51349">MNSCPYQFIPNLHLVFILLIFQATSFAQTRSCPPPSELELNQLLQQITSQTQNQGLQIGGIVKGSFTKTNQIDYVFWLKEPVQKTAHYKRKIVKIVCQDSNWEIATVGTLPIGAVLSKNSFADVTGDGILECLYSFSYTNKYCVDGCAIISLQNHQIQQLYQQKEKHNCQDIDWMGFQPQTELPFISYTLSSHEQNNEKGILLKRFTKNYQTGKGAQEILEQADLDSTAAFLIYDRKTRTFVSPIKEACHSQAFADGILTPGHPAIRTVEQYLNKKPNQNFQVEGVCSAHFSTPYQVDYLFYSNSFMAPNNSPKRKAIKIRCDGDQWVIAGILYVGINFSKANIQDVNGDGIDEIIDEVTQLEKEGCTQTYRILSFAERVGQLVYSHKNNYASCDHQTTPLSYSPQGPPTGTEYTIRFKDLDQDGTNELIQSSAEKQTIFVYDSKQKCYIKQR</sequence>
<dbReference type="KEGG" id="aup:AsAng_0050500"/>
<keyword evidence="1" id="KW-0732">Signal</keyword>
<reference evidence="2" key="1">
    <citation type="submission" date="2022-09" db="EMBL/GenBank/DDBJ databases">
        <title>Aureispira anguillicida sp. nov., isolated from Leptocephalus of Japanese eel Anguilla japonica.</title>
        <authorList>
            <person name="Yuasa K."/>
            <person name="Mekata T."/>
            <person name="Ikunari K."/>
        </authorList>
    </citation>
    <scope>NUCLEOTIDE SEQUENCE</scope>
    <source>
        <strain evidence="2">EL160426</strain>
    </source>
</reference>
<accession>A0A916DVE4</accession>
<evidence type="ECO:0008006" key="4">
    <source>
        <dbReference type="Google" id="ProtNLM"/>
    </source>
</evidence>
<gene>
    <name evidence="2" type="ORF">AsAng_0050500</name>
</gene>
<feature type="signal peptide" evidence="1">
    <location>
        <begin position="1"/>
        <end position="27"/>
    </location>
</feature>
<dbReference type="SUPFAM" id="SSF69318">
    <property type="entry name" value="Integrin alpha N-terminal domain"/>
    <property type="match status" value="1"/>
</dbReference>
<dbReference type="EMBL" id="AP026867">
    <property type="protein sequence ID" value="BDS14271.1"/>
    <property type="molecule type" value="Genomic_DNA"/>
</dbReference>
<dbReference type="AlphaFoldDB" id="A0A916DVE4"/>
<name>A0A916DVE4_9BACT</name>
<dbReference type="RefSeq" id="WP_264789493.1">
    <property type="nucleotide sequence ID" value="NZ_AP026867.1"/>
</dbReference>
<organism evidence="2 3">
    <name type="scientific">Aureispira anguillae</name>
    <dbReference type="NCBI Taxonomy" id="2864201"/>
    <lineage>
        <taxon>Bacteria</taxon>
        <taxon>Pseudomonadati</taxon>
        <taxon>Bacteroidota</taxon>
        <taxon>Saprospiria</taxon>
        <taxon>Saprospirales</taxon>
        <taxon>Saprospiraceae</taxon>
        <taxon>Aureispira</taxon>
    </lineage>
</organism>
<protein>
    <recommendedName>
        <fullName evidence="4">FG-GAP repeat protein</fullName>
    </recommendedName>
</protein>
<keyword evidence="3" id="KW-1185">Reference proteome</keyword>
<evidence type="ECO:0000313" key="2">
    <source>
        <dbReference type="EMBL" id="BDS14271.1"/>
    </source>
</evidence>
<dbReference type="Proteomes" id="UP001060919">
    <property type="component" value="Chromosome"/>
</dbReference>
<dbReference type="InterPro" id="IPR028994">
    <property type="entry name" value="Integrin_alpha_N"/>
</dbReference>